<sequence>MSNIYALEPHTNAKVILHTTKGDIEIELWGKETPKASRNFIQLCMEGYYDNTIFHRIVPDFCVQGGDPTGTGHGGESIYEDEFPDEFHSRLRFNRRGLVGMANTGENDNGSQFFITLDRTDELTKKHTLFGRVAGDTLFNVMKMTELQVDNNGRPLYPPKIKTTEIVINPFDDIVPRISEREKQVALLREQQKLNESKPKKIKKEKKKLNLLSFGEEAEEMSPESSRKTKMKSSHDYMDSPPTSSPQQDYPPAPIERTKSPSPPPKITKAVDTKSKDVPEISKKKNVSKPTPAPVKAMSAKEKIEQLKNDIKNISRRDDDDQTPQDDKKEKVSLLQQEREKYQKSGKVIVGKGRKAKTNNGDDVFAKLMAFQSKISSAKEAAPLAKKLSAPCKLHDIPGCESCHDTVADTSLENDDPDNWMAHKLVFDKDLKGKDLLQRKETVDDYVVLDPRDKDMMAKQKQYDHDNSKKRGSHRDDDRKRSSRDDDRRYRSRDDDRKRSRRDDDHHRSSGSRRR</sequence>
<evidence type="ECO:0000256" key="3">
    <source>
        <dbReference type="ARBA" id="ARBA00023242"/>
    </source>
</evidence>
<keyword evidence="3" id="KW-0539">Nucleus</keyword>
<evidence type="ECO:0000256" key="2">
    <source>
        <dbReference type="ARBA" id="ARBA00004123"/>
    </source>
</evidence>
<accession>A0A168RB05</accession>
<evidence type="ECO:0000256" key="5">
    <source>
        <dbReference type="ARBA" id="ARBA00055615"/>
    </source>
</evidence>
<dbReference type="InterPro" id="IPR029000">
    <property type="entry name" value="Cyclophilin-like_dom_sf"/>
</dbReference>
<proteinExistence type="inferred from homology"/>
<evidence type="ECO:0000256" key="7">
    <source>
        <dbReference type="ARBA" id="ARBA00071024"/>
    </source>
</evidence>
<protein>
    <recommendedName>
        <fullName evidence="7">Peptidyl-prolyl isomerase CWC27</fullName>
    </recommendedName>
    <alternativeName>
        <fullName evidence="6">Peptidyl-prolyl isomerase cwc27</fullName>
    </alternativeName>
    <alternativeName>
        <fullName evidence="8 9">Rotamase CWC27</fullName>
    </alternativeName>
</protein>
<dbReference type="STRING" id="4829.A0A168RB05"/>
<dbReference type="GO" id="GO:0071013">
    <property type="term" value="C:catalytic step 2 spliceosome"/>
    <property type="evidence" value="ECO:0007669"/>
    <property type="project" value="TreeGrafter"/>
</dbReference>
<feature type="compositionally biased region" description="Basic and acidic residues" evidence="10">
    <location>
        <begin position="299"/>
        <end position="339"/>
    </location>
</feature>
<evidence type="ECO:0000256" key="1">
    <source>
        <dbReference type="ARBA" id="ARBA00000971"/>
    </source>
</evidence>
<feature type="compositionally biased region" description="Basic and acidic residues" evidence="10">
    <location>
        <begin position="450"/>
        <end position="508"/>
    </location>
</feature>
<dbReference type="GO" id="GO:0003755">
    <property type="term" value="F:peptidyl-prolyl cis-trans isomerase activity"/>
    <property type="evidence" value="ECO:0007669"/>
    <property type="project" value="UniProtKB-EC"/>
</dbReference>
<dbReference type="InterPro" id="IPR002130">
    <property type="entry name" value="Cyclophilin-type_PPIase_dom"/>
</dbReference>
<feature type="region of interest" description="Disordered" evidence="10">
    <location>
        <begin position="213"/>
        <end position="339"/>
    </location>
</feature>
<comment type="catalytic activity">
    <reaction evidence="1">
        <text>[protein]-peptidylproline (omega=180) = [protein]-peptidylproline (omega=0)</text>
        <dbReference type="Rhea" id="RHEA:16237"/>
        <dbReference type="Rhea" id="RHEA-COMP:10747"/>
        <dbReference type="Rhea" id="RHEA-COMP:10748"/>
        <dbReference type="ChEBI" id="CHEBI:83833"/>
        <dbReference type="ChEBI" id="CHEBI:83834"/>
        <dbReference type="EC" id="5.2.1.8"/>
    </reaction>
</comment>
<dbReference type="SUPFAM" id="SSF50891">
    <property type="entry name" value="Cyclophilin-like"/>
    <property type="match status" value="1"/>
</dbReference>
<dbReference type="PANTHER" id="PTHR45625">
    <property type="entry name" value="PEPTIDYL-PROLYL CIS-TRANS ISOMERASE-RELATED"/>
    <property type="match status" value="1"/>
</dbReference>
<reference evidence="12" key="1">
    <citation type="submission" date="2016-04" db="EMBL/GenBank/DDBJ databases">
        <authorList>
            <person name="Evans L.H."/>
            <person name="Alamgir A."/>
            <person name="Owens N."/>
            <person name="Weber N.D."/>
            <person name="Virtaneva K."/>
            <person name="Barbian K."/>
            <person name="Babar A."/>
            <person name="Rosenke K."/>
        </authorList>
    </citation>
    <scope>NUCLEOTIDE SEQUENCE [LARGE SCALE GENOMIC DNA]</scope>
    <source>
        <strain evidence="12">CBS 101.48</strain>
    </source>
</reference>
<evidence type="ECO:0000313" key="13">
    <source>
        <dbReference type="Proteomes" id="UP000078561"/>
    </source>
</evidence>
<evidence type="ECO:0000256" key="6">
    <source>
        <dbReference type="ARBA" id="ARBA00067721"/>
    </source>
</evidence>
<evidence type="ECO:0000256" key="9">
    <source>
        <dbReference type="ARBA" id="ARBA00083804"/>
    </source>
</evidence>
<evidence type="ECO:0000256" key="10">
    <source>
        <dbReference type="SAM" id="MobiDB-lite"/>
    </source>
</evidence>
<dbReference type="Pfam" id="PF00160">
    <property type="entry name" value="Pro_isomerase"/>
    <property type="match status" value="1"/>
</dbReference>
<dbReference type="EMBL" id="LT554591">
    <property type="protein sequence ID" value="SAM06418.1"/>
    <property type="molecule type" value="Genomic_DNA"/>
</dbReference>
<dbReference type="FunCoup" id="A0A168RB05">
    <property type="interactions" value="383"/>
</dbReference>
<comment type="similarity">
    <text evidence="4">Belongs to the cyclophilin-type PPIase family. CWC27 subfamily.</text>
</comment>
<gene>
    <name evidence="12" type="primary">ABSGL_12307.1 scaffold 12745</name>
</gene>
<organism evidence="12">
    <name type="scientific">Absidia glauca</name>
    <name type="common">Pin mould</name>
    <dbReference type="NCBI Taxonomy" id="4829"/>
    <lineage>
        <taxon>Eukaryota</taxon>
        <taxon>Fungi</taxon>
        <taxon>Fungi incertae sedis</taxon>
        <taxon>Mucoromycota</taxon>
        <taxon>Mucoromycotina</taxon>
        <taxon>Mucoromycetes</taxon>
        <taxon>Mucorales</taxon>
        <taxon>Cunninghamellaceae</taxon>
        <taxon>Absidia</taxon>
    </lineage>
</organism>
<keyword evidence="13" id="KW-1185">Reference proteome</keyword>
<dbReference type="InterPro" id="IPR044666">
    <property type="entry name" value="Cyclophilin_A-like"/>
</dbReference>
<dbReference type="FunFam" id="2.40.100.10:FF:000007">
    <property type="entry name" value="Peptidyl-prolyl cis-trans isomerase CWC27 homolog"/>
    <property type="match status" value="1"/>
</dbReference>
<dbReference type="InParanoid" id="A0A168RB05"/>
<dbReference type="PROSITE" id="PS50072">
    <property type="entry name" value="CSA_PPIASE_2"/>
    <property type="match status" value="1"/>
</dbReference>
<evidence type="ECO:0000313" key="12">
    <source>
        <dbReference type="EMBL" id="SAM06418.1"/>
    </source>
</evidence>
<dbReference type="AlphaFoldDB" id="A0A168RB05"/>
<dbReference type="OrthoDB" id="442970at2759"/>
<comment type="subcellular location">
    <subcellularLocation>
        <location evidence="2">Nucleus</location>
    </subcellularLocation>
</comment>
<comment type="function">
    <text evidence="5">PPIases accelerate the folding of proteins. It catalyzes the cis-trans isomerization of proline imidic peptide bonds in oligopeptides. Involved in pre-mRNA splicing.</text>
</comment>
<evidence type="ECO:0000256" key="4">
    <source>
        <dbReference type="ARBA" id="ARBA00038509"/>
    </source>
</evidence>
<dbReference type="PRINTS" id="PR00153">
    <property type="entry name" value="CSAPPISMRASE"/>
</dbReference>
<feature type="compositionally biased region" description="Basic and acidic residues" evidence="10">
    <location>
        <begin position="269"/>
        <end position="283"/>
    </location>
</feature>
<dbReference type="PANTHER" id="PTHR45625:SF6">
    <property type="entry name" value="SPLICEOSOME-ASSOCIATED PROTEIN CWC27 HOMOLOG"/>
    <property type="match status" value="1"/>
</dbReference>
<dbReference type="Gene3D" id="2.40.100.10">
    <property type="entry name" value="Cyclophilin-like"/>
    <property type="match status" value="1"/>
</dbReference>
<dbReference type="OMA" id="DDWYDVY"/>
<feature type="domain" description="PPIase cyclophilin-type" evidence="11">
    <location>
        <begin position="22"/>
        <end position="166"/>
    </location>
</feature>
<dbReference type="CDD" id="cd01925">
    <property type="entry name" value="cyclophilin_CeCYP16-like"/>
    <property type="match status" value="1"/>
</dbReference>
<evidence type="ECO:0000259" key="11">
    <source>
        <dbReference type="PROSITE" id="PS50072"/>
    </source>
</evidence>
<name>A0A168RB05_ABSGL</name>
<dbReference type="Proteomes" id="UP000078561">
    <property type="component" value="Unassembled WGS sequence"/>
</dbReference>
<feature type="region of interest" description="Disordered" evidence="10">
    <location>
        <begin position="442"/>
        <end position="515"/>
    </location>
</feature>
<evidence type="ECO:0000256" key="8">
    <source>
        <dbReference type="ARBA" id="ARBA00082698"/>
    </source>
</evidence>